<keyword evidence="4 8" id="KW-1133">Transmembrane helix</keyword>
<keyword evidence="13" id="KW-1185">Reference proteome</keyword>
<dbReference type="InterPro" id="IPR046338">
    <property type="entry name" value="GAIN_dom_sf"/>
</dbReference>
<evidence type="ECO:0000259" key="11">
    <source>
        <dbReference type="PROSITE" id="PS50261"/>
    </source>
</evidence>
<dbReference type="SMART" id="SM00303">
    <property type="entry name" value="GPS"/>
    <property type="match status" value="1"/>
</dbReference>
<feature type="transmembrane region" description="Helical" evidence="8">
    <location>
        <begin position="2383"/>
        <end position="2406"/>
    </location>
</feature>
<dbReference type="PANTHER" id="PTHR24251">
    <property type="entry name" value="OVOCHYMASE-RELATED"/>
    <property type="match status" value="1"/>
</dbReference>
<evidence type="ECO:0000256" key="1">
    <source>
        <dbReference type="ARBA" id="ARBA00004141"/>
    </source>
</evidence>
<feature type="disulfide bond" evidence="7">
    <location>
        <begin position="582"/>
        <end position="609"/>
    </location>
</feature>
<dbReference type="InterPro" id="IPR000832">
    <property type="entry name" value="GPCR_2_secretin-like"/>
</dbReference>
<evidence type="ECO:0000313" key="13">
    <source>
        <dbReference type="Proteomes" id="UP001152320"/>
    </source>
</evidence>
<dbReference type="PROSITE" id="PS50261">
    <property type="entry name" value="G_PROTEIN_RECEP_F2_4"/>
    <property type="match status" value="1"/>
</dbReference>
<dbReference type="InterPro" id="IPR000436">
    <property type="entry name" value="Sushi_SCR_CCP_dom"/>
</dbReference>
<feature type="transmembrane region" description="Helical" evidence="8">
    <location>
        <begin position="2276"/>
        <end position="2294"/>
    </location>
</feature>
<dbReference type="Pfam" id="PF00002">
    <property type="entry name" value="7tm_2"/>
    <property type="match status" value="1"/>
</dbReference>
<evidence type="ECO:0000259" key="10">
    <source>
        <dbReference type="PROSITE" id="PS50221"/>
    </source>
</evidence>
<dbReference type="InterPro" id="IPR000203">
    <property type="entry name" value="GPS"/>
</dbReference>
<feature type="domain" description="CUB" evidence="9">
    <location>
        <begin position="218"/>
        <end position="331"/>
    </location>
</feature>
<feature type="transmembrane region" description="Helical" evidence="8">
    <location>
        <begin position="2459"/>
        <end position="2482"/>
    </location>
</feature>
<evidence type="ECO:0000256" key="2">
    <source>
        <dbReference type="ARBA" id="ARBA00022692"/>
    </source>
</evidence>
<comment type="subcellular location">
    <subcellularLocation>
        <location evidence="1">Membrane</location>
        <topology evidence="1">Multi-pass membrane protein</topology>
    </subcellularLocation>
</comment>
<dbReference type="SUPFAM" id="SSF49854">
    <property type="entry name" value="Spermadhesin, CUB domain"/>
    <property type="match status" value="7"/>
</dbReference>
<dbReference type="InterPro" id="IPR017981">
    <property type="entry name" value="GPCR_2-like_7TM"/>
</dbReference>
<dbReference type="FunFam" id="2.60.120.290:FF:000013">
    <property type="entry name" value="Membrane frizzled-related protein"/>
    <property type="match status" value="1"/>
</dbReference>
<feature type="transmembrane region" description="Helical" evidence="8">
    <location>
        <begin position="2306"/>
        <end position="2331"/>
    </location>
</feature>
<evidence type="ECO:0000259" key="9">
    <source>
        <dbReference type="PROSITE" id="PS01180"/>
    </source>
</evidence>
<evidence type="ECO:0000256" key="4">
    <source>
        <dbReference type="ARBA" id="ARBA00022989"/>
    </source>
</evidence>
<feature type="transmembrane region" description="Helical" evidence="8">
    <location>
        <begin position="2242"/>
        <end position="2264"/>
    </location>
</feature>
<evidence type="ECO:0000256" key="8">
    <source>
        <dbReference type="SAM" id="Phobius"/>
    </source>
</evidence>
<dbReference type="PANTHER" id="PTHR24251:SF50">
    <property type="entry name" value="ATTRACTIN-LIKE 1A"/>
    <property type="match status" value="1"/>
</dbReference>
<keyword evidence="6 7" id="KW-1015">Disulfide bond</keyword>
<dbReference type="CDD" id="cd00041">
    <property type="entry name" value="CUB"/>
    <property type="match status" value="7"/>
</dbReference>
<organism evidence="12 13">
    <name type="scientific">Holothuria leucospilota</name>
    <name type="common">Black long sea cucumber</name>
    <name type="synonym">Mertensiothuria leucospilota</name>
    <dbReference type="NCBI Taxonomy" id="206669"/>
    <lineage>
        <taxon>Eukaryota</taxon>
        <taxon>Metazoa</taxon>
        <taxon>Echinodermata</taxon>
        <taxon>Eleutherozoa</taxon>
        <taxon>Echinozoa</taxon>
        <taxon>Holothuroidea</taxon>
        <taxon>Aspidochirotacea</taxon>
        <taxon>Aspidochirotida</taxon>
        <taxon>Holothuriidae</taxon>
        <taxon>Holothuria</taxon>
    </lineage>
</organism>
<dbReference type="CDD" id="cd15040">
    <property type="entry name" value="7tmB2_Adhesion"/>
    <property type="match status" value="1"/>
</dbReference>
<dbReference type="InterPro" id="IPR035914">
    <property type="entry name" value="Sperma_CUB_dom_sf"/>
</dbReference>
<keyword evidence="3" id="KW-0677">Repeat</keyword>
<evidence type="ECO:0000256" key="6">
    <source>
        <dbReference type="ARBA" id="ARBA00023157"/>
    </source>
</evidence>
<dbReference type="Gene3D" id="2.60.220.50">
    <property type="match status" value="1"/>
</dbReference>
<feature type="domain" description="G-protein coupled receptors family 2 profile 2" evidence="11">
    <location>
        <begin position="2240"/>
        <end position="2484"/>
    </location>
</feature>
<dbReference type="EMBL" id="JAIZAY010000020">
    <property type="protein sequence ID" value="KAJ8022421.1"/>
    <property type="molecule type" value="Genomic_DNA"/>
</dbReference>
<name>A0A9Q0YJ91_HOLLE</name>
<feature type="domain" description="CUB" evidence="9">
    <location>
        <begin position="947"/>
        <end position="1060"/>
    </location>
</feature>
<dbReference type="PROSITE" id="PS01180">
    <property type="entry name" value="CUB"/>
    <property type="match status" value="7"/>
</dbReference>
<evidence type="ECO:0000256" key="3">
    <source>
        <dbReference type="ARBA" id="ARBA00022737"/>
    </source>
</evidence>
<accession>A0A9Q0YJ91</accession>
<feature type="domain" description="CUB" evidence="9">
    <location>
        <begin position="1276"/>
        <end position="1388"/>
    </location>
</feature>
<dbReference type="Proteomes" id="UP001152320">
    <property type="component" value="Chromosome 20"/>
</dbReference>
<proteinExistence type="predicted"/>
<feature type="domain" description="GAIN-B" evidence="10">
    <location>
        <begin position="2059"/>
        <end position="2233"/>
    </location>
</feature>
<feature type="domain" description="CUB" evidence="9">
    <location>
        <begin position="400"/>
        <end position="513"/>
    </location>
</feature>
<dbReference type="InterPro" id="IPR057244">
    <property type="entry name" value="GAIN_B"/>
</dbReference>
<reference evidence="12" key="1">
    <citation type="submission" date="2021-10" db="EMBL/GenBank/DDBJ databases">
        <title>Tropical sea cucumber genome reveals ecological adaptation and Cuvierian tubules defense mechanism.</title>
        <authorList>
            <person name="Chen T."/>
        </authorList>
    </citation>
    <scope>NUCLEOTIDE SEQUENCE</scope>
    <source>
        <strain evidence="12">Nanhai2018</strain>
        <tissue evidence="12">Muscle</tissue>
    </source>
</reference>
<dbReference type="Gene3D" id="2.60.120.290">
    <property type="entry name" value="Spermadhesin, CUB domain"/>
    <property type="match status" value="7"/>
</dbReference>
<dbReference type="FunFam" id="2.60.120.290:FF:000005">
    <property type="entry name" value="Procollagen C-endopeptidase enhancer 1"/>
    <property type="match status" value="3"/>
</dbReference>
<gene>
    <name evidence="12" type="ORF">HOLleu_37312</name>
</gene>
<comment type="caution">
    <text evidence="12">The sequence shown here is derived from an EMBL/GenBank/DDBJ whole genome shotgun (WGS) entry which is preliminary data.</text>
</comment>
<dbReference type="Pfam" id="PF00431">
    <property type="entry name" value="CUB"/>
    <property type="match status" value="7"/>
</dbReference>
<evidence type="ECO:0000256" key="5">
    <source>
        <dbReference type="ARBA" id="ARBA00023136"/>
    </source>
</evidence>
<sequence>MKLLSNSYHFNEGLLFIAYLFCNVTFTTQQTTVSPDCNRFFDTSPSTFSSPGYPFQYSNNLECHYRAETSEGSVVLLTFISFDVQVHDLCQYDYVAVYDGSTDAAKKIAVMCGDVLPYPVYSTGKDMLAVFVTDGIGSRRGFEANFTFVNESSAPHTDPCDLPDHSFIDGYENQTLPNGHTCVLECEDGYIPSTGDIELHQCVNGSFLPPFQCNVLDCNLNFNASGSYFTSPGYPNNYSPNLDCSYGAKAAPGYIVQLTFSSFHVYEFDFCRYHAVLVYDGDTPDDELIATFCGVDIPHAVYSTGNTMLVTFKSDTYGFAYRGFEAVFKFLNASHVPFFVPCDLPDHSFINGYENQTLPNGHTCVLECEDGYIPSTGDVELHQCVNGSFLPPFQCNILDCNLNFNASDSYFTSPGYPNPYSPNLDCAYGAKVAPGYIVQLTFSSFHVYETDFCRYHAVLVYDGDTPDDELIATFCGVDIPHAVYSTGNTMLVTFKSNTYGFTYRGFEAVFKFLNASYVPSFEPCNFPKNSHVDDYDAQQAPNGHTVVLECDDGYIPSTAEIAFHQCVNGSFVPPFRCDITDCNGIYFNTSASTFTSPGYPKPYGLNLDCSYKAETARGYVVQLSFNTFEVSHDVECHHHAVSVYDGSIPQGQLIAKLCGYRIPYSLYSTGNEMMVTFKTNAYAGFVYDGFEGVFTFVNNSSVPLEESCFLPNNTLFEVPNNEPVSSRHTAVLRCDAGYLPSGPDTYQCVDGTFKPEFQCDSTGCSDYFTTSPSFFTSPGYPGYYKYLECFYTAVAPTGFIVSVTFTSFEIEDSDANSCGSDDYVWVYDGNTTQGEPVAKFCESYLPEPVLSTGNTMVVSITTDHYPGVGGVGFEAYFTFIDEQSIPVAEPCFPPQNASFVNYPAQQVPHSHTVGIRCNDGFLPTGNIIRQCVNGTYHPFFSCNSTGCIEHFSSSPSFFSSLGVPVYHEYMECSYSAKASIGNIIALTFTVFAVDESELCIRDAVKVFDGISNKDSQVAMLCGTELPCVILSSGNKMLVTFTSDYYTGSSSFGFEAVFTFPENSTTAYEDCHPPEFAHFVSHSSPSIPHGHTAELECDESNVPTERIFRQCCNGTFTPFLQCALSQTTSKITTAQETTSLQTTANRVTTVPATNTAKSTYLGTTQITDVLSTTLAYTTFSSTLPGTTSLTQSTAVVTPTQESTEIETTLKTTVGIATATMESSTLTLTTPTAGITTVLPTIAFTTDFIKTTTYNTPKADTTMQPMISSTVLPTIDPCAKSFNKTLSSFESPGNGSRYFNDISCNYETVAPRGKIVVLFFETFELEPDPLCRSDVLKVYNGLIEGDELIAMFCGFEVPESVVGPGPEMLVTFETDGRKSYGGFLALFTFVNSSEVPDAQPCIISENIHIENKENSMTPHSHTAVLVCNEGFRPKEPLNSQCVDGNFRPPLICFKGESYLQRRYVIPHMSSGIEPVMYNIGFMDIDLTNTTFIHVQASTEDSHVQFFGGVINNYEHVLPGVFYETMERSTIVIESTNSVYLYVSTAKLKCQYLGFPIDWLGTDYIISTSSSNLDPSFIITATEVDTKVSIFFSNDFHVNGVTYNFERDMRRSFSELQSFSIKTPFDPSGTYIKASKPVAIMMDLRTQHSFTLEEYSSSFFVPPITKWGTSYSFASSANTNFSFSITAAYDNTMVRVSAHPPSCGKSEEHFYLDSWNETDFTRYNNCLISVQSNKAIFILLTECPDINVCNTMVIPPLDRAVKGQPGVPVFTSHDSTGSNLRVLITNGDYDSLLVNDDQSYSWKVIGEASEYDIVIVETLVDPGYHVISSSNEKSRLLVTVDKKLYAAYEDMEERKTMCPFDRMYYSGVELTFPATQFGHSVMSMEVCKSSNSPLAARNCTNEHWEEPILLECYSETEVSEELDRLADEDVTNDNVDDVASEVALLTSQKPKELTSTDVDNVADSLNAIAETGSSSPDVTNSLVGTVNNLMEVDESQLEEAEDTHVVVVSLEQQVSNVQKNPDNFTEVEDNVGVKAVKIDPSVTDAITFVNLAPEDTEGSERLYADLAENNTVLFNNEEEVQKDNTITSIYLPPKILQLAREVDQNMVQVPFSFFIYKDSRLFQTNTPKERSEGNMTVREEIVSQVIAATVENITIDSLAPEDAVITRFATEDINTDVNILDRTCVFWEVDEDERGTGTWSKEGCVMMSNESDHNQIVCKCTHLTSFAVLFRVGKTTYKAVRSLELITIIGTSLSVAGLTACVITMTLIKRLRVKQPTKIHINLCLCLIAFYVTFLAGDLTIGKETQCRIMATVTHFFCLATLAWTCAEAVNMYFLFVKYSRSNIKYFIPASCISCYGLSLAPALAVCFLDPTDLEDYCFLHPGPSLYYGLLLEILLMVIFNIVVFSLVVRRVVFRPMLSTKAQSNKKEEIISRMQQFILFWILLGLSWSFGFLVTIPNRPSITFEVLFCIFISLQGFILFFFICVKNPEVRKTFKNTKRRFTKKEGYQMKNFQVSSSISDSQSKTDPKLTNMKLWDKKLVTSEESDLPGSQLAVTSSTFTDADHSERDELTIAESQRADCKTIAEPAGIILNDIKEDQHLMG</sequence>
<dbReference type="GO" id="GO:0007166">
    <property type="term" value="P:cell surface receptor signaling pathway"/>
    <property type="evidence" value="ECO:0007669"/>
    <property type="project" value="InterPro"/>
</dbReference>
<dbReference type="Gene3D" id="1.20.1070.10">
    <property type="entry name" value="Rhodopsin 7-helix transmembrane proteins"/>
    <property type="match status" value="1"/>
</dbReference>
<dbReference type="SMART" id="SM00042">
    <property type="entry name" value="CUB"/>
    <property type="match status" value="7"/>
</dbReference>
<comment type="caution">
    <text evidence="7">Lacks conserved residue(s) required for the propagation of feature annotation.</text>
</comment>
<dbReference type="Pfam" id="PF01825">
    <property type="entry name" value="GPS"/>
    <property type="match status" value="1"/>
</dbReference>
<feature type="transmembrane region" description="Helical" evidence="8">
    <location>
        <begin position="2343"/>
        <end position="2363"/>
    </location>
</feature>
<feature type="transmembrane region" description="Helical" evidence="8">
    <location>
        <begin position="2434"/>
        <end position="2453"/>
    </location>
</feature>
<dbReference type="GO" id="GO:0004930">
    <property type="term" value="F:G protein-coupled receptor activity"/>
    <property type="evidence" value="ECO:0007669"/>
    <property type="project" value="InterPro"/>
</dbReference>
<feature type="domain" description="CUB" evidence="9">
    <location>
        <begin position="764"/>
        <end position="880"/>
    </location>
</feature>
<dbReference type="InterPro" id="IPR000859">
    <property type="entry name" value="CUB_dom"/>
</dbReference>
<feature type="domain" description="CUB" evidence="9">
    <location>
        <begin position="37"/>
        <end position="149"/>
    </location>
</feature>
<dbReference type="OrthoDB" id="5804959at2759"/>
<dbReference type="GO" id="GO:0016020">
    <property type="term" value="C:membrane"/>
    <property type="evidence" value="ECO:0007669"/>
    <property type="project" value="UniProtKB-SubCell"/>
</dbReference>
<dbReference type="SMART" id="SM00032">
    <property type="entry name" value="CCP"/>
    <property type="match status" value="7"/>
</dbReference>
<keyword evidence="5 8" id="KW-0472">Membrane</keyword>
<dbReference type="PROSITE" id="PS50221">
    <property type="entry name" value="GAIN_B"/>
    <property type="match status" value="1"/>
</dbReference>
<keyword evidence="2 8" id="KW-0812">Transmembrane</keyword>
<dbReference type="SUPFAM" id="SSF81321">
    <property type="entry name" value="Family A G protein-coupled receptor-like"/>
    <property type="match status" value="1"/>
</dbReference>
<evidence type="ECO:0000313" key="12">
    <source>
        <dbReference type="EMBL" id="KAJ8022421.1"/>
    </source>
</evidence>
<protein>
    <submittedName>
        <fullName evidence="12">CUB and sushi domain-containing protein 3</fullName>
    </submittedName>
</protein>
<feature type="domain" description="CUB" evidence="9">
    <location>
        <begin position="582"/>
        <end position="697"/>
    </location>
</feature>
<evidence type="ECO:0000256" key="7">
    <source>
        <dbReference type="PROSITE-ProRule" id="PRU00059"/>
    </source>
</evidence>